<keyword evidence="6" id="KW-0326">Glycosidase</keyword>
<dbReference type="GO" id="GO:0031640">
    <property type="term" value="P:killing of cells of another organism"/>
    <property type="evidence" value="ECO:0007669"/>
    <property type="project" value="UniProtKB-KW"/>
</dbReference>
<feature type="chain" id="PRO_5042134591" description="lysozyme" evidence="7">
    <location>
        <begin position="22"/>
        <end position="68"/>
    </location>
</feature>
<feature type="signal peptide" evidence="7">
    <location>
        <begin position="1"/>
        <end position="21"/>
    </location>
</feature>
<organism evidence="8 9">
    <name type="scientific">Ridgeia piscesae</name>
    <name type="common">Tubeworm</name>
    <dbReference type="NCBI Taxonomy" id="27915"/>
    <lineage>
        <taxon>Eukaryota</taxon>
        <taxon>Metazoa</taxon>
        <taxon>Spiralia</taxon>
        <taxon>Lophotrochozoa</taxon>
        <taxon>Annelida</taxon>
        <taxon>Polychaeta</taxon>
        <taxon>Sedentaria</taxon>
        <taxon>Canalipalpata</taxon>
        <taxon>Sabellida</taxon>
        <taxon>Siboglinidae</taxon>
        <taxon>Ridgeia</taxon>
    </lineage>
</organism>
<dbReference type="Gene3D" id="1.10.530.10">
    <property type="match status" value="1"/>
</dbReference>
<dbReference type="EMBL" id="JAODUO010000033">
    <property type="protein sequence ID" value="KAK2192349.1"/>
    <property type="molecule type" value="Genomic_DNA"/>
</dbReference>
<name>A0AAD9PCW6_RIDPI</name>
<dbReference type="AlphaFoldDB" id="A0AAD9PCW6"/>
<reference evidence="8" key="1">
    <citation type="journal article" date="2023" name="Mol. Biol. Evol.">
        <title>Third-Generation Sequencing Reveals the Adaptive Role of the Epigenome in Three Deep-Sea Polychaetes.</title>
        <authorList>
            <person name="Perez M."/>
            <person name="Aroh O."/>
            <person name="Sun Y."/>
            <person name="Lan Y."/>
            <person name="Juniper S.K."/>
            <person name="Young C.R."/>
            <person name="Angers B."/>
            <person name="Qian P.Y."/>
        </authorList>
    </citation>
    <scope>NUCLEOTIDE SEQUENCE</scope>
    <source>
        <strain evidence="8">R07B-5</strain>
    </source>
</reference>
<evidence type="ECO:0000256" key="6">
    <source>
        <dbReference type="ARBA" id="ARBA00023295"/>
    </source>
</evidence>
<keyword evidence="9" id="KW-1185">Reference proteome</keyword>
<evidence type="ECO:0000256" key="4">
    <source>
        <dbReference type="ARBA" id="ARBA00022638"/>
    </source>
</evidence>
<dbReference type="GO" id="GO:0003796">
    <property type="term" value="F:lysozyme activity"/>
    <property type="evidence" value="ECO:0007669"/>
    <property type="project" value="UniProtKB-EC"/>
</dbReference>
<evidence type="ECO:0000256" key="5">
    <source>
        <dbReference type="ARBA" id="ARBA00022801"/>
    </source>
</evidence>
<keyword evidence="7" id="KW-0732">Signal</keyword>
<evidence type="ECO:0000313" key="9">
    <source>
        <dbReference type="Proteomes" id="UP001209878"/>
    </source>
</evidence>
<accession>A0AAD9PCW6</accession>
<proteinExistence type="predicted"/>
<evidence type="ECO:0000256" key="7">
    <source>
        <dbReference type="SAM" id="SignalP"/>
    </source>
</evidence>
<sequence>MSIVPIATLLCLAALSFSVSAGLSPKCLLCMCKAYGCKNWKKGTALGYYHITWKYWADCGKPGRSAIE</sequence>
<dbReference type="GO" id="GO:0042742">
    <property type="term" value="P:defense response to bacterium"/>
    <property type="evidence" value="ECO:0007669"/>
    <property type="project" value="UniProtKB-KW"/>
</dbReference>
<protein>
    <recommendedName>
        <fullName evidence="2">lysozyme</fullName>
        <ecNumber evidence="2">3.2.1.17</ecNumber>
    </recommendedName>
</protein>
<dbReference type="PROSITE" id="PS51909">
    <property type="entry name" value="LYSOZYME_I"/>
    <property type="match status" value="1"/>
</dbReference>
<comment type="caution">
    <text evidence="8">The sequence shown here is derived from an EMBL/GenBank/DDBJ whole genome shotgun (WGS) entry which is preliminary data.</text>
</comment>
<evidence type="ECO:0000256" key="3">
    <source>
        <dbReference type="ARBA" id="ARBA00022529"/>
    </source>
</evidence>
<dbReference type="InterPro" id="IPR008597">
    <property type="entry name" value="Invert_lysozyme"/>
</dbReference>
<dbReference type="Proteomes" id="UP001209878">
    <property type="component" value="Unassembled WGS sequence"/>
</dbReference>
<keyword evidence="4" id="KW-0081">Bacteriolytic enzyme</keyword>
<evidence type="ECO:0000256" key="1">
    <source>
        <dbReference type="ARBA" id="ARBA00000632"/>
    </source>
</evidence>
<keyword evidence="5" id="KW-0378">Hydrolase</keyword>
<comment type="catalytic activity">
    <reaction evidence="1">
        <text>Hydrolysis of (1-&gt;4)-beta-linkages between N-acetylmuramic acid and N-acetyl-D-glucosamine residues in a peptidoglycan and between N-acetyl-D-glucosamine residues in chitodextrins.</text>
        <dbReference type="EC" id="3.2.1.17"/>
    </reaction>
</comment>
<keyword evidence="3" id="KW-0929">Antimicrobial</keyword>
<gene>
    <name evidence="8" type="ORF">NP493_33g07000</name>
</gene>
<evidence type="ECO:0000256" key="2">
    <source>
        <dbReference type="ARBA" id="ARBA00012732"/>
    </source>
</evidence>
<dbReference type="Pfam" id="PF05497">
    <property type="entry name" value="Destabilase"/>
    <property type="match status" value="1"/>
</dbReference>
<dbReference type="EC" id="3.2.1.17" evidence="2"/>
<evidence type="ECO:0000313" key="8">
    <source>
        <dbReference type="EMBL" id="KAK2192349.1"/>
    </source>
</evidence>